<evidence type="ECO:0000256" key="1">
    <source>
        <dbReference type="SAM" id="SignalP"/>
    </source>
</evidence>
<feature type="signal peptide" evidence="1">
    <location>
        <begin position="1"/>
        <end position="25"/>
    </location>
</feature>
<evidence type="ECO:0000313" key="3">
    <source>
        <dbReference type="Proteomes" id="UP000799778"/>
    </source>
</evidence>
<dbReference type="RefSeq" id="XP_033389274.1">
    <property type="nucleotide sequence ID" value="XM_033531492.1"/>
</dbReference>
<sequence>MGLYSRRSLILGYTSLVLLSASANAAILPYITREAEYNTECKTCPRVLCPNQLYYGTGDTFNATCWTRGTRIIDGNIWLKSEAGCYVTQYDVTEWEGDYTSDLAYCGKASEERHITEEDATLKYKTECRICPDLTCDNVAYLSEDTDLTLTCWTDQGQLIIDDPYHFKTTNNCYVARKNLYSKPDITYLDYCGPIPLLEPEKHFNENGTSDVNKRDALPAPLPDDMGVQYLINVTVGEEYAYCRSCPEETCKSKKRYQFNQEVWLQCTENFNGTWWSESTDFCWVKNSDFWESPEGDNYKFPTCSLFPGDEDLRSH</sequence>
<evidence type="ECO:0000313" key="2">
    <source>
        <dbReference type="EMBL" id="KAF2020935.1"/>
    </source>
</evidence>
<organism evidence="2 3">
    <name type="scientific">Aaosphaeria arxii CBS 175.79</name>
    <dbReference type="NCBI Taxonomy" id="1450172"/>
    <lineage>
        <taxon>Eukaryota</taxon>
        <taxon>Fungi</taxon>
        <taxon>Dikarya</taxon>
        <taxon>Ascomycota</taxon>
        <taxon>Pezizomycotina</taxon>
        <taxon>Dothideomycetes</taxon>
        <taxon>Pleosporomycetidae</taxon>
        <taxon>Pleosporales</taxon>
        <taxon>Pleosporales incertae sedis</taxon>
        <taxon>Aaosphaeria</taxon>
    </lineage>
</organism>
<gene>
    <name evidence="2" type="ORF">BU24DRAFT_456958</name>
</gene>
<feature type="chain" id="PRO_5025652042" evidence="1">
    <location>
        <begin position="26"/>
        <end position="316"/>
    </location>
</feature>
<protein>
    <submittedName>
        <fullName evidence="2">Uncharacterized protein</fullName>
    </submittedName>
</protein>
<dbReference type="AlphaFoldDB" id="A0A6A5Y5V6"/>
<proteinExistence type="predicted"/>
<dbReference type="OrthoDB" id="5358886at2759"/>
<dbReference type="Proteomes" id="UP000799778">
    <property type="component" value="Unassembled WGS sequence"/>
</dbReference>
<name>A0A6A5Y5V6_9PLEO</name>
<keyword evidence="1" id="KW-0732">Signal</keyword>
<reference evidence="2" key="1">
    <citation type="journal article" date="2020" name="Stud. Mycol.">
        <title>101 Dothideomycetes genomes: a test case for predicting lifestyles and emergence of pathogens.</title>
        <authorList>
            <person name="Haridas S."/>
            <person name="Albert R."/>
            <person name="Binder M."/>
            <person name="Bloem J."/>
            <person name="Labutti K."/>
            <person name="Salamov A."/>
            <person name="Andreopoulos B."/>
            <person name="Baker S."/>
            <person name="Barry K."/>
            <person name="Bills G."/>
            <person name="Bluhm B."/>
            <person name="Cannon C."/>
            <person name="Castanera R."/>
            <person name="Culley D."/>
            <person name="Daum C."/>
            <person name="Ezra D."/>
            <person name="Gonzalez J."/>
            <person name="Henrissat B."/>
            <person name="Kuo A."/>
            <person name="Liang C."/>
            <person name="Lipzen A."/>
            <person name="Lutzoni F."/>
            <person name="Magnuson J."/>
            <person name="Mondo S."/>
            <person name="Nolan M."/>
            <person name="Ohm R."/>
            <person name="Pangilinan J."/>
            <person name="Park H.-J."/>
            <person name="Ramirez L."/>
            <person name="Alfaro M."/>
            <person name="Sun H."/>
            <person name="Tritt A."/>
            <person name="Yoshinaga Y."/>
            <person name="Zwiers L.-H."/>
            <person name="Turgeon B."/>
            <person name="Goodwin S."/>
            <person name="Spatafora J."/>
            <person name="Crous P."/>
            <person name="Grigoriev I."/>
        </authorList>
    </citation>
    <scope>NUCLEOTIDE SEQUENCE</scope>
    <source>
        <strain evidence="2">CBS 175.79</strain>
    </source>
</reference>
<dbReference type="GeneID" id="54288889"/>
<keyword evidence="3" id="KW-1185">Reference proteome</keyword>
<dbReference type="EMBL" id="ML978066">
    <property type="protein sequence ID" value="KAF2020935.1"/>
    <property type="molecule type" value="Genomic_DNA"/>
</dbReference>
<accession>A0A6A5Y5V6</accession>